<dbReference type="InterPro" id="IPR035906">
    <property type="entry name" value="MetI-like_sf"/>
</dbReference>
<sequence>MRMATSAQSPSWRRAGLWMYVMAVIYAAISLVPFLWSIYTSVKPTSEVFQLFAPWRTLTLSSYMSILQNFPFGRWFLNSAIVAFIVTVGNLVVNTFAGYAFARLRFPGRGVLFYVFLGVMMIPGQVVLVPIYMLLAHLGWIDTYVGLTVPFLLSSTMVFLSRQFFLGIPKELEEAARIDGIGQFGMFFRIMLPLARPLLAAQTILTFQGNWNSFLWPLLIGQTTNMYTLPVGLNSFYGQYNAYWNSVMAGMVLLTLPMMVVFIIFQRQFIQGVSQAGLKG</sequence>
<keyword evidence="10" id="KW-1185">Reference proteome</keyword>
<dbReference type="Pfam" id="PF00528">
    <property type="entry name" value="BPD_transp_1"/>
    <property type="match status" value="1"/>
</dbReference>
<dbReference type="Gene3D" id="1.10.3720.10">
    <property type="entry name" value="MetI-like"/>
    <property type="match status" value="1"/>
</dbReference>
<evidence type="ECO:0000256" key="1">
    <source>
        <dbReference type="ARBA" id="ARBA00004651"/>
    </source>
</evidence>
<evidence type="ECO:0000313" key="10">
    <source>
        <dbReference type="Proteomes" id="UP000642910"/>
    </source>
</evidence>
<dbReference type="CDD" id="cd06261">
    <property type="entry name" value="TM_PBP2"/>
    <property type="match status" value="1"/>
</dbReference>
<feature type="transmembrane region" description="Helical" evidence="7">
    <location>
        <begin position="111"/>
        <end position="132"/>
    </location>
</feature>
<feature type="transmembrane region" description="Helical" evidence="7">
    <location>
        <begin position="144"/>
        <end position="165"/>
    </location>
</feature>
<keyword evidence="6 7" id="KW-0472">Membrane</keyword>
<dbReference type="EMBL" id="JADPKZ010000038">
    <property type="protein sequence ID" value="MBF8377757.1"/>
    <property type="molecule type" value="Genomic_DNA"/>
</dbReference>
<proteinExistence type="inferred from homology"/>
<evidence type="ECO:0000256" key="6">
    <source>
        <dbReference type="ARBA" id="ARBA00023136"/>
    </source>
</evidence>
<evidence type="ECO:0000259" key="8">
    <source>
        <dbReference type="PROSITE" id="PS50928"/>
    </source>
</evidence>
<organism evidence="9 10">
    <name type="scientific">Alicyclobacillus mali</name>
    <name type="common">ex Roth et al. 2021</name>
    <dbReference type="NCBI Taxonomy" id="1123961"/>
    <lineage>
        <taxon>Bacteria</taxon>
        <taxon>Bacillati</taxon>
        <taxon>Bacillota</taxon>
        <taxon>Bacilli</taxon>
        <taxon>Bacillales</taxon>
        <taxon>Alicyclobacillaceae</taxon>
        <taxon>Alicyclobacillus</taxon>
    </lineage>
</organism>
<comment type="caution">
    <text evidence="9">The sequence shown here is derived from an EMBL/GenBank/DDBJ whole genome shotgun (WGS) entry which is preliminary data.</text>
</comment>
<reference evidence="9 10" key="1">
    <citation type="submission" date="2020-11" db="EMBL/GenBank/DDBJ databases">
        <title>Genomic insight of Alicyclobacillus mali FL 18 reveals a new arsenic-resistant strain, with potential in environmental biotechnology.</title>
        <authorList>
            <person name="Fiorentino G."/>
            <person name="Gallo G."/>
            <person name="Aulitto M."/>
        </authorList>
    </citation>
    <scope>NUCLEOTIDE SEQUENCE [LARGE SCALE GENOMIC DNA]</scope>
    <source>
        <strain evidence="9 10">FL 18</strain>
    </source>
</reference>
<dbReference type="SUPFAM" id="SSF161098">
    <property type="entry name" value="MetI-like"/>
    <property type="match status" value="1"/>
</dbReference>
<keyword evidence="3" id="KW-1003">Cell membrane</keyword>
<dbReference type="Proteomes" id="UP000642910">
    <property type="component" value="Unassembled WGS sequence"/>
</dbReference>
<name>A0ABS0F388_9BACL</name>
<evidence type="ECO:0000256" key="5">
    <source>
        <dbReference type="ARBA" id="ARBA00022989"/>
    </source>
</evidence>
<dbReference type="PANTHER" id="PTHR43744">
    <property type="entry name" value="ABC TRANSPORTER PERMEASE PROTEIN MG189-RELATED-RELATED"/>
    <property type="match status" value="1"/>
</dbReference>
<feature type="transmembrane region" description="Helical" evidence="7">
    <location>
        <begin position="20"/>
        <end position="39"/>
    </location>
</feature>
<dbReference type="PROSITE" id="PS50928">
    <property type="entry name" value="ABC_TM1"/>
    <property type="match status" value="1"/>
</dbReference>
<dbReference type="InterPro" id="IPR000515">
    <property type="entry name" value="MetI-like"/>
</dbReference>
<feature type="domain" description="ABC transmembrane type-1" evidence="8">
    <location>
        <begin position="76"/>
        <end position="265"/>
    </location>
</feature>
<keyword evidence="4 7" id="KW-0812">Transmembrane</keyword>
<feature type="transmembrane region" description="Helical" evidence="7">
    <location>
        <begin position="242"/>
        <end position="265"/>
    </location>
</feature>
<dbReference type="PANTHER" id="PTHR43744:SF12">
    <property type="entry name" value="ABC TRANSPORTER PERMEASE PROTEIN MG189-RELATED"/>
    <property type="match status" value="1"/>
</dbReference>
<keyword evidence="5 7" id="KW-1133">Transmembrane helix</keyword>
<evidence type="ECO:0000256" key="4">
    <source>
        <dbReference type="ARBA" id="ARBA00022692"/>
    </source>
</evidence>
<evidence type="ECO:0000256" key="7">
    <source>
        <dbReference type="RuleBase" id="RU363032"/>
    </source>
</evidence>
<evidence type="ECO:0000256" key="3">
    <source>
        <dbReference type="ARBA" id="ARBA00022475"/>
    </source>
</evidence>
<accession>A0ABS0F388</accession>
<evidence type="ECO:0000313" key="9">
    <source>
        <dbReference type="EMBL" id="MBF8377757.1"/>
    </source>
</evidence>
<dbReference type="RefSeq" id="WP_195867526.1">
    <property type="nucleotide sequence ID" value="NZ_JADPKZ010000038.1"/>
</dbReference>
<feature type="transmembrane region" description="Helical" evidence="7">
    <location>
        <begin position="75"/>
        <end position="99"/>
    </location>
</feature>
<protein>
    <submittedName>
        <fullName evidence="9">Carbohydrate ABC transporter permease</fullName>
    </submittedName>
</protein>
<comment type="subcellular location">
    <subcellularLocation>
        <location evidence="1 7">Cell membrane</location>
        <topology evidence="1 7">Multi-pass membrane protein</topology>
    </subcellularLocation>
</comment>
<evidence type="ECO:0000256" key="2">
    <source>
        <dbReference type="ARBA" id="ARBA00022448"/>
    </source>
</evidence>
<comment type="similarity">
    <text evidence="7">Belongs to the binding-protein-dependent transport system permease family.</text>
</comment>
<gene>
    <name evidence="9" type="ORF">IW967_07745</name>
</gene>
<keyword evidence="2 7" id="KW-0813">Transport</keyword>